<evidence type="ECO:0000256" key="1">
    <source>
        <dbReference type="ARBA" id="ARBA00004651"/>
    </source>
</evidence>
<keyword evidence="6 8" id="KW-1133">Transmembrane helix</keyword>
<feature type="transmembrane region" description="Helical" evidence="8">
    <location>
        <begin position="400"/>
        <end position="419"/>
    </location>
</feature>
<dbReference type="GO" id="GO:0006493">
    <property type="term" value="P:protein O-linked glycosylation"/>
    <property type="evidence" value="ECO:0007669"/>
    <property type="project" value="InterPro"/>
</dbReference>
<comment type="subcellular location">
    <subcellularLocation>
        <location evidence="1">Cell membrane</location>
        <topology evidence="1">Multi-pass membrane protein</topology>
    </subcellularLocation>
</comment>
<feature type="transmembrane region" description="Helical" evidence="8">
    <location>
        <begin position="136"/>
        <end position="154"/>
    </location>
</feature>
<dbReference type="PANTHER" id="PTHR33908:SF3">
    <property type="entry name" value="UNDECAPRENYL PHOSPHATE-ALPHA-4-AMINO-4-DEOXY-L-ARABINOSE ARABINOSYL TRANSFERASE"/>
    <property type="match status" value="1"/>
</dbReference>
<gene>
    <name evidence="10" type="primary">arnT</name>
    <name evidence="10" type="ORF">PbB2_00427</name>
</gene>
<evidence type="ECO:0000256" key="2">
    <source>
        <dbReference type="ARBA" id="ARBA00022475"/>
    </source>
</evidence>
<feature type="transmembrane region" description="Helical" evidence="8">
    <location>
        <begin position="112"/>
        <end position="130"/>
    </location>
</feature>
<evidence type="ECO:0000256" key="4">
    <source>
        <dbReference type="ARBA" id="ARBA00022679"/>
    </source>
</evidence>
<dbReference type="GO" id="GO:0005886">
    <property type="term" value="C:plasma membrane"/>
    <property type="evidence" value="ECO:0007669"/>
    <property type="project" value="UniProtKB-SubCell"/>
</dbReference>
<feature type="transmembrane region" description="Helical" evidence="8">
    <location>
        <begin position="190"/>
        <end position="218"/>
    </location>
</feature>
<evidence type="ECO:0000256" key="8">
    <source>
        <dbReference type="SAM" id="Phobius"/>
    </source>
</evidence>
<evidence type="ECO:0000256" key="7">
    <source>
        <dbReference type="ARBA" id="ARBA00023136"/>
    </source>
</evidence>
<dbReference type="InterPro" id="IPR003342">
    <property type="entry name" value="ArnT-like_N"/>
</dbReference>
<dbReference type="EC" id="2.4.2.43" evidence="10"/>
<keyword evidence="7 8" id="KW-0472">Membrane</keyword>
<reference evidence="10 11" key="1">
    <citation type="journal article" date="2018" name="Genome Announc.">
        <title>Draft Genome Sequence of "Candidatus Phycosocius bacilliformis," an Alphaproteobacterial Ectosymbiont of the Hydrocarbon-Producing Green Alga Botryococcus braunii.</title>
        <authorList>
            <person name="Tanabe Y."/>
            <person name="Yamaguchi H."/>
            <person name="Watanabe M.M."/>
        </authorList>
    </citation>
    <scope>NUCLEOTIDE SEQUENCE [LARGE SCALE GENOMIC DNA]</scope>
    <source>
        <strain evidence="10 11">BOTRYCO-2</strain>
    </source>
</reference>
<keyword evidence="4 10" id="KW-0808">Transferase</keyword>
<evidence type="ECO:0000256" key="5">
    <source>
        <dbReference type="ARBA" id="ARBA00022692"/>
    </source>
</evidence>
<organism evidence="10 11">
    <name type="scientific">Candidatus Phycosocius bacilliformis</name>
    <dbReference type="NCBI Taxonomy" id="1445552"/>
    <lineage>
        <taxon>Bacteria</taxon>
        <taxon>Pseudomonadati</taxon>
        <taxon>Pseudomonadota</taxon>
        <taxon>Alphaproteobacteria</taxon>
        <taxon>Caulobacterales</taxon>
        <taxon>Caulobacterales incertae sedis</taxon>
        <taxon>Candidatus Phycosocius</taxon>
    </lineage>
</organism>
<proteinExistence type="predicted"/>
<dbReference type="Proteomes" id="UP000245086">
    <property type="component" value="Unassembled WGS sequence"/>
</dbReference>
<name>A0A2P2E6U2_9PROT</name>
<protein>
    <submittedName>
        <fullName evidence="10">Undecaprenyl phosphate-alpha-4-amino-4-deoxy-L-arabinose arabinosyl transferase</fullName>
        <ecNumber evidence="10">2.4.2.43</ecNumber>
    </submittedName>
</protein>
<feature type="transmembrane region" description="Helical" evidence="8">
    <location>
        <begin position="27"/>
        <end position="45"/>
    </location>
</feature>
<feature type="domain" description="ArnT-like N-terminal" evidence="9">
    <location>
        <begin position="107"/>
        <end position="250"/>
    </location>
</feature>
<dbReference type="EMBL" id="BFBR01000001">
    <property type="protein sequence ID" value="GBF56770.1"/>
    <property type="molecule type" value="Genomic_DNA"/>
</dbReference>
<keyword evidence="11" id="KW-1185">Reference proteome</keyword>
<dbReference type="GO" id="GO:0103015">
    <property type="term" value="F:4-amino-4-deoxy-L-arabinose transferase activity"/>
    <property type="evidence" value="ECO:0007669"/>
    <property type="project" value="UniProtKB-EC"/>
</dbReference>
<dbReference type="RefSeq" id="WP_192576117.1">
    <property type="nucleotide sequence ID" value="NZ_BFBR01000001.1"/>
</dbReference>
<feature type="transmembrane region" description="Helical" evidence="8">
    <location>
        <begin position="161"/>
        <end position="178"/>
    </location>
</feature>
<sequence>MSEPAPQPNSHKALILLDLLCQSWRPYALIAALLLACALPGFISLQPLDRDESRFVQATTQMFESGDFIRISFQDEPRNKKPIGIHWLQAATAGPLDGAETRTIQAFRLPSLLGGLLAALCVFQIGVRLFDRRVGLIAAIAIGGGLLLSTEAGIAKTDAALAGFTALAYLGMAGLRSAPGQANVRWASWALWGGLGMAALIKGPIGPLLIILSAVMLIAWERDLSWVRRAMHWPAILLAATIVLPWYIAIWHATNGQFFIDAVGQDLAPKLAGQSENKAVPPGAHLLLSPVIFWPGSVLIPLGFWMAWHGRREAGIRFLLAWLIPGWIMFEAAPAKLAHYTLPVHGALLLLGAAGLVKGAWQTAWVRWSAIGILSLGTLVMTLVPILLAQDVAPDAKGRAIQTSAIIAIVGLAGLGLVIRRHHLAAVGLIAAAVVTSVMIKGVFVPALPQLDVSARVSTALVREGLHPRLSPGQPGPLVGAGYQEPSLIFLTRSDSALSSVATATAAARLGSGVVVNQSDNMDAQLSEALKARGLAISWRGEPITGLNYSKGDPVSLRIGQVIAADADAKPQ</sequence>
<feature type="transmembrane region" description="Helical" evidence="8">
    <location>
        <begin position="368"/>
        <end position="388"/>
    </location>
</feature>
<dbReference type="GO" id="GO:0000030">
    <property type="term" value="F:mannosyltransferase activity"/>
    <property type="evidence" value="ECO:0007669"/>
    <property type="project" value="InterPro"/>
</dbReference>
<dbReference type="PANTHER" id="PTHR33908">
    <property type="entry name" value="MANNOSYLTRANSFERASE YKCB-RELATED"/>
    <property type="match status" value="1"/>
</dbReference>
<feature type="transmembrane region" description="Helical" evidence="8">
    <location>
        <begin position="426"/>
        <end position="448"/>
    </location>
</feature>
<dbReference type="InterPro" id="IPR050297">
    <property type="entry name" value="LipidA_mod_glycosyltrf_83"/>
</dbReference>
<dbReference type="GO" id="GO:0009103">
    <property type="term" value="P:lipopolysaccharide biosynthetic process"/>
    <property type="evidence" value="ECO:0007669"/>
    <property type="project" value="TreeGrafter"/>
</dbReference>
<keyword evidence="3 10" id="KW-0328">Glycosyltransferase</keyword>
<dbReference type="AlphaFoldDB" id="A0A2P2E6U2"/>
<feature type="transmembrane region" description="Helical" evidence="8">
    <location>
        <begin position="342"/>
        <end position="361"/>
    </location>
</feature>
<evidence type="ECO:0000313" key="11">
    <source>
        <dbReference type="Proteomes" id="UP000245086"/>
    </source>
</evidence>
<keyword evidence="2" id="KW-1003">Cell membrane</keyword>
<comment type="caution">
    <text evidence="10">The sequence shown here is derived from an EMBL/GenBank/DDBJ whole genome shotgun (WGS) entry which is preliminary data.</text>
</comment>
<dbReference type="Pfam" id="PF02366">
    <property type="entry name" value="PMT"/>
    <property type="match status" value="1"/>
</dbReference>
<evidence type="ECO:0000256" key="6">
    <source>
        <dbReference type="ARBA" id="ARBA00022989"/>
    </source>
</evidence>
<feature type="transmembrane region" description="Helical" evidence="8">
    <location>
        <begin position="314"/>
        <end position="330"/>
    </location>
</feature>
<accession>A0A2P2E6U2</accession>
<feature type="transmembrane region" description="Helical" evidence="8">
    <location>
        <begin position="287"/>
        <end position="307"/>
    </location>
</feature>
<dbReference type="GO" id="GO:0010041">
    <property type="term" value="P:response to iron(III) ion"/>
    <property type="evidence" value="ECO:0007669"/>
    <property type="project" value="TreeGrafter"/>
</dbReference>
<evidence type="ECO:0000313" key="10">
    <source>
        <dbReference type="EMBL" id="GBF56770.1"/>
    </source>
</evidence>
<evidence type="ECO:0000259" key="9">
    <source>
        <dbReference type="Pfam" id="PF02366"/>
    </source>
</evidence>
<evidence type="ECO:0000256" key="3">
    <source>
        <dbReference type="ARBA" id="ARBA00022676"/>
    </source>
</evidence>
<feature type="transmembrane region" description="Helical" evidence="8">
    <location>
        <begin position="230"/>
        <end position="249"/>
    </location>
</feature>
<keyword evidence="5 8" id="KW-0812">Transmembrane</keyword>